<dbReference type="InterPro" id="IPR005183">
    <property type="entry name" value="DUF305_CopM-like"/>
</dbReference>
<evidence type="ECO:0000313" key="5">
    <source>
        <dbReference type="Proteomes" id="UP000198925"/>
    </source>
</evidence>
<evidence type="ECO:0000313" key="4">
    <source>
        <dbReference type="EMBL" id="SDE21873.1"/>
    </source>
</evidence>
<reference evidence="4 5" key="1">
    <citation type="submission" date="2016-10" db="EMBL/GenBank/DDBJ databases">
        <authorList>
            <person name="de Groot N.N."/>
        </authorList>
    </citation>
    <scope>NUCLEOTIDE SEQUENCE [LARGE SCALE GENOMIC DNA]</scope>
    <source>
        <strain evidence="4 5">CPCC 100156</strain>
    </source>
</reference>
<dbReference type="Gene3D" id="1.20.1260.10">
    <property type="match status" value="2"/>
</dbReference>
<dbReference type="PROSITE" id="PS00296">
    <property type="entry name" value="CHAPERONINS_CPN60"/>
    <property type="match status" value="1"/>
</dbReference>
<keyword evidence="5" id="KW-1185">Reference proteome</keyword>
<keyword evidence="2" id="KW-0732">Signal</keyword>
<dbReference type="InterPro" id="IPR012347">
    <property type="entry name" value="Ferritin-like"/>
</dbReference>
<dbReference type="InterPro" id="IPR018370">
    <property type="entry name" value="Chaperonin_Cpn60_CS"/>
</dbReference>
<sequence length="266" mass="28490">MRPLPKMLAALGLLAPLGLLAALPARAAIEEGYVPGGAPVLSTWYGRADEAARQADRDYIRGMRPHHAGALTMARDYLADPEARSPALRRLAEAIIRNQSFEIGLLDDVARNLDQPPLVLGVGAFRMALQPMATEGVAQRQGFMRSPIPGVLDAAGPVTARDVQFAKGMTIHHQAALDMARAYQTNPAARNGFLALMNVDIVTDQSQEIALMRTVTAAYRGDAAAVQVDPSMIHGMEGMHGMAVPAEAKREKMKPGAAAPHAHHHH</sequence>
<dbReference type="Proteomes" id="UP000198925">
    <property type="component" value="Unassembled WGS sequence"/>
</dbReference>
<feature type="region of interest" description="Disordered" evidence="1">
    <location>
        <begin position="247"/>
        <end position="266"/>
    </location>
</feature>
<dbReference type="OrthoDB" id="517560at2"/>
<feature type="domain" description="DUF305" evidence="3">
    <location>
        <begin position="162"/>
        <end position="256"/>
    </location>
</feature>
<protein>
    <submittedName>
        <fullName evidence="4">Uncharacterized conserved protein, DUF305 family</fullName>
    </submittedName>
</protein>
<dbReference type="PANTHER" id="PTHR36933">
    <property type="entry name" value="SLL0788 PROTEIN"/>
    <property type="match status" value="1"/>
</dbReference>
<feature type="signal peptide" evidence="2">
    <location>
        <begin position="1"/>
        <end position="27"/>
    </location>
</feature>
<dbReference type="GO" id="GO:0006457">
    <property type="term" value="P:protein folding"/>
    <property type="evidence" value="ECO:0007669"/>
    <property type="project" value="InterPro"/>
</dbReference>
<evidence type="ECO:0000256" key="1">
    <source>
        <dbReference type="SAM" id="MobiDB-lite"/>
    </source>
</evidence>
<dbReference type="AlphaFoldDB" id="A0A1G7B4D6"/>
<organism evidence="4 5">
    <name type="scientific">Belnapia rosea</name>
    <dbReference type="NCBI Taxonomy" id="938405"/>
    <lineage>
        <taxon>Bacteria</taxon>
        <taxon>Pseudomonadati</taxon>
        <taxon>Pseudomonadota</taxon>
        <taxon>Alphaproteobacteria</taxon>
        <taxon>Acetobacterales</taxon>
        <taxon>Roseomonadaceae</taxon>
        <taxon>Belnapia</taxon>
    </lineage>
</organism>
<dbReference type="RefSeq" id="WP_090561325.1">
    <property type="nucleotide sequence ID" value="NZ_FMXZ01000002.1"/>
</dbReference>
<evidence type="ECO:0000259" key="3">
    <source>
        <dbReference type="Pfam" id="PF03713"/>
    </source>
</evidence>
<gene>
    <name evidence="4" type="ORF">SAMN04487779_102311</name>
</gene>
<evidence type="ECO:0000256" key="2">
    <source>
        <dbReference type="SAM" id="SignalP"/>
    </source>
</evidence>
<dbReference type="EMBL" id="FMZX01000023">
    <property type="protein sequence ID" value="SDE21873.1"/>
    <property type="molecule type" value="Genomic_DNA"/>
</dbReference>
<proteinExistence type="predicted"/>
<dbReference type="GO" id="GO:0005524">
    <property type="term" value="F:ATP binding"/>
    <property type="evidence" value="ECO:0007669"/>
    <property type="project" value="InterPro"/>
</dbReference>
<name>A0A1G7B4D6_9PROT</name>
<dbReference type="PANTHER" id="PTHR36933:SF1">
    <property type="entry name" value="SLL0788 PROTEIN"/>
    <property type="match status" value="1"/>
</dbReference>
<feature type="chain" id="PRO_5011483566" evidence="2">
    <location>
        <begin position="28"/>
        <end position="266"/>
    </location>
</feature>
<dbReference type="Pfam" id="PF03713">
    <property type="entry name" value="DUF305"/>
    <property type="match status" value="2"/>
</dbReference>
<accession>A0A1G7B4D6</accession>
<feature type="domain" description="DUF305" evidence="3">
    <location>
        <begin position="52"/>
        <end position="108"/>
    </location>
</feature>